<evidence type="ECO:0000256" key="7">
    <source>
        <dbReference type="ARBA" id="ARBA00022927"/>
    </source>
</evidence>
<keyword evidence="7 13" id="KW-0653">Protein transport</keyword>
<evidence type="ECO:0000256" key="11">
    <source>
        <dbReference type="ARBA" id="ARBA00033245"/>
    </source>
</evidence>
<feature type="transmembrane region" description="Helical" evidence="13">
    <location>
        <begin position="426"/>
        <end position="449"/>
    </location>
</feature>
<evidence type="ECO:0000256" key="8">
    <source>
        <dbReference type="ARBA" id="ARBA00022989"/>
    </source>
</evidence>
<organism evidence="17 18">
    <name type="scientific">Corallincola platygyrae</name>
    <dbReference type="NCBI Taxonomy" id="1193278"/>
    <lineage>
        <taxon>Bacteria</taxon>
        <taxon>Pseudomonadati</taxon>
        <taxon>Pseudomonadota</taxon>
        <taxon>Gammaproteobacteria</taxon>
        <taxon>Alteromonadales</taxon>
        <taxon>Psychromonadaceae</taxon>
        <taxon>Corallincola</taxon>
    </lineage>
</organism>
<evidence type="ECO:0000256" key="9">
    <source>
        <dbReference type="ARBA" id="ARBA00023136"/>
    </source>
</evidence>
<keyword evidence="18" id="KW-1185">Reference proteome</keyword>
<keyword evidence="5 13" id="KW-1003">Cell membrane</keyword>
<feature type="domain" description="Membrane insertase YidC N-terminal" evidence="16">
    <location>
        <begin position="83"/>
        <end position="352"/>
    </location>
</feature>
<dbReference type="Proteomes" id="UP001597380">
    <property type="component" value="Unassembled WGS sequence"/>
</dbReference>
<dbReference type="NCBIfam" id="NF002352">
    <property type="entry name" value="PRK01318.1-3"/>
    <property type="match status" value="1"/>
</dbReference>
<accession>A0ABW4XM21</accession>
<sequence>MESQRNLLLIGFLLVSFLLYQQWVAYTQPEPTPVETALTTPSDTDALPQASQAGEGGIPEVTTAAPKSEAPAVQTLAPANRLVTVTTDKLKVTIDTLGGDVVHSDLLEFPLTLDSDEPFTLLEQTSQTRYTAQSGLTGIDTRESRPLYSAAQAEYMLADGEEVLAVPLSYQRDDGVMVAKVFKFHRGKHSVDVEFRIHNGSSQPVTTQLWAQLRQTMAGESGSMMMPTYRGAAYSTADSRYEKYSFEDMTDKRLNKQTQGGWIAMLEHYFVSAWVPGAEDNNEIYSATSSGQGIIGYLAPATTIAAGADQTLSSVLYMGPKDQAALKLLSETLNLVVDYGFLWMLALPLHWLLTFFQSWVVNWGLAIILITITVKGGMYRLTKAQFTSMAKMRKLQPKLTALRERYGDDRQKMSQAMMEMYKKEKVNPMGGCLPILIQMPIFIALYWVLLESYELRQAPFFLWIDDLSVKDPYYVLPLLMGGSMWLMQKMSPTTITDPTQQKVMQFMPVIFTVMFLWFPSGLVLYWFVSNLISIAQQWYIYRQMDKQEAKA</sequence>
<dbReference type="EMBL" id="JBHUHT010000011">
    <property type="protein sequence ID" value="MFD2096174.1"/>
    <property type="molecule type" value="Genomic_DNA"/>
</dbReference>
<reference evidence="18" key="1">
    <citation type="journal article" date="2019" name="Int. J. Syst. Evol. Microbiol.">
        <title>The Global Catalogue of Microorganisms (GCM) 10K type strain sequencing project: providing services to taxonomists for standard genome sequencing and annotation.</title>
        <authorList>
            <consortium name="The Broad Institute Genomics Platform"/>
            <consortium name="The Broad Institute Genome Sequencing Center for Infectious Disease"/>
            <person name="Wu L."/>
            <person name="Ma J."/>
        </authorList>
    </citation>
    <scope>NUCLEOTIDE SEQUENCE [LARGE SCALE GENOMIC DNA]</scope>
    <source>
        <strain evidence="18">CGMCC 1.10992</strain>
    </source>
</reference>
<gene>
    <name evidence="13 17" type="primary">yidC</name>
    <name evidence="17" type="ORF">ACFSJ3_09280</name>
</gene>
<evidence type="ECO:0000256" key="6">
    <source>
        <dbReference type="ARBA" id="ARBA00022692"/>
    </source>
</evidence>
<feature type="domain" description="Membrane insertase YidC/Oxa/ALB C-terminal" evidence="15">
    <location>
        <begin position="363"/>
        <end position="542"/>
    </location>
</feature>
<comment type="subcellular location">
    <subcellularLocation>
        <location evidence="1">Cell inner membrane</location>
        <topology evidence="1">Multi-pass membrane protein</topology>
    </subcellularLocation>
    <subcellularLocation>
        <location evidence="13">Cell membrane</location>
        <topology evidence="13">Multi-pass membrane protein</topology>
    </subcellularLocation>
</comment>
<dbReference type="InterPro" id="IPR047196">
    <property type="entry name" value="YidC_ALB_C"/>
</dbReference>
<keyword evidence="6 13" id="KW-0812">Transmembrane</keyword>
<evidence type="ECO:0000256" key="12">
    <source>
        <dbReference type="ARBA" id="ARBA00033342"/>
    </source>
</evidence>
<dbReference type="NCBIfam" id="TIGR03593">
    <property type="entry name" value="yidC_nterm"/>
    <property type="match status" value="1"/>
</dbReference>
<evidence type="ECO:0000256" key="14">
    <source>
        <dbReference type="SAM" id="MobiDB-lite"/>
    </source>
</evidence>
<evidence type="ECO:0000256" key="2">
    <source>
        <dbReference type="ARBA" id="ARBA00010527"/>
    </source>
</evidence>
<dbReference type="InterPro" id="IPR028055">
    <property type="entry name" value="YidC/Oxa/ALB_C"/>
</dbReference>
<feature type="region of interest" description="Disordered" evidence="14">
    <location>
        <begin position="34"/>
        <end position="59"/>
    </location>
</feature>
<dbReference type="Pfam" id="PF02096">
    <property type="entry name" value="60KD_IMP"/>
    <property type="match status" value="1"/>
</dbReference>
<evidence type="ECO:0000256" key="4">
    <source>
        <dbReference type="ARBA" id="ARBA00022448"/>
    </source>
</evidence>
<keyword evidence="4 13" id="KW-0813">Transport</keyword>
<dbReference type="CDD" id="cd20070">
    <property type="entry name" value="5TM_YidC_Alb3"/>
    <property type="match status" value="1"/>
</dbReference>
<dbReference type="InterPro" id="IPR019998">
    <property type="entry name" value="Membr_insert_YidC"/>
</dbReference>
<comment type="caution">
    <text evidence="13">Lacks conserved residue(s) required for the propagation of feature annotation.</text>
</comment>
<evidence type="ECO:0000259" key="15">
    <source>
        <dbReference type="Pfam" id="PF02096"/>
    </source>
</evidence>
<dbReference type="PANTHER" id="PTHR12428">
    <property type="entry name" value="OXA1"/>
    <property type="match status" value="1"/>
</dbReference>
<dbReference type="InterPro" id="IPR001708">
    <property type="entry name" value="YidC/ALB3/OXA1/COX18"/>
</dbReference>
<feature type="transmembrane region" description="Helical" evidence="13">
    <location>
        <begin position="359"/>
        <end position="382"/>
    </location>
</feature>
<dbReference type="InterPro" id="IPR028053">
    <property type="entry name" value="Membr_insert_YidC_N"/>
</dbReference>
<evidence type="ECO:0000259" key="16">
    <source>
        <dbReference type="Pfam" id="PF14849"/>
    </source>
</evidence>
<keyword evidence="8 13" id="KW-1133">Transmembrane helix</keyword>
<evidence type="ECO:0000313" key="18">
    <source>
        <dbReference type="Proteomes" id="UP001597380"/>
    </source>
</evidence>
<evidence type="ECO:0000256" key="3">
    <source>
        <dbReference type="ARBA" id="ARBA00015325"/>
    </source>
</evidence>
<dbReference type="NCBIfam" id="TIGR03592">
    <property type="entry name" value="yidC_oxa1_cterm"/>
    <property type="match status" value="1"/>
</dbReference>
<protein>
    <recommendedName>
        <fullName evidence="3 13">Membrane protein insertase YidC</fullName>
    </recommendedName>
    <alternativeName>
        <fullName evidence="12 13">Foldase YidC</fullName>
    </alternativeName>
    <alternativeName>
        <fullName evidence="11 13">Membrane integrase YidC</fullName>
    </alternativeName>
    <alternativeName>
        <fullName evidence="13">Membrane protein YidC</fullName>
    </alternativeName>
</protein>
<comment type="subunit">
    <text evidence="13">Interacts with the Sec translocase complex via SecD. Specifically interacts with transmembrane segments of nascent integral membrane proteins during membrane integration.</text>
</comment>
<name>A0ABW4XM21_9GAMM</name>
<dbReference type="CDD" id="cd19961">
    <property type="entry name" value="EcYidC-like_peri"/>
    <property type="match status" value="1"/>
</dbReference>
<comment type="caution">
    <text evidence="17">The sequence shown here is derived from an EMBL/GenBank/DDBJ whole genome shotgun (WGS) entry which is preliminary data.</text>
</comment>
<dbReference type="PANTHER" id="PTHR12428:SF65">
    <property type="entry name" value="CYTOCHROME C OXIDASE ASSEMBLY PROTEIN COX18, MITOCHONDRIAL"/>
    <property type="match status" value="1"/>
</dbReference>
<dbReference type="Pfam" id="PF14849">
    <property type="entry name" value="YidC_periplas"/>
    <property type="match status" value="1"/>
</dbReference>
<comment type="function">
    <text evidence="13">Required for the insertion and/or proper folding and/or complex formation of integral membrane proteins into the membrane. Involved in integration of membrane proteins that insert both dependently and independently of the Sec translocase complex, as well as at least some lipoproteins. Aids folding of multispanning membrane proteins.</text>
</comment>
<evidence type="ECO:0000256" key="10">
    <source>
        <dbReference type="ARBA" id="ARBA00023186"/>
    </source>
</evidence>
<evidence type="ECO:0000256" key="5">
    <source>
        <dbReference type="ARBA" id="ARBA00022475"/>
    </source>
</evidence>
<dbReference type="HAMAP" id="MF_01810">
    <property type="entry name" value="YidC_type1"/>
    <property type="match status" value="1"/>
</dbReference>
<evidence type="ECO:0000256" key="1">
    <source>
        <dbReference type="ARBA" id="ARBA00004429"/>
    </source>
</evidence>
<comment type="similarity">
    <text evidence="2 13">Belongs to the OXA1/ALB3/YidC family. Type 1 subfamily.</text>
</comment>
<feature type="transmembrane region" description="Helical" evidence="13">
    <location>
        <begin position="509"/>
        <end position="528"/>
    </location>
</feature>
<proteinExistence type="inferred from homology"/>
<dbReference type="InterPro" id="IPR038221">
    <property type="entry name" value="YidC_periplasmic_sf"/>
</dbReference>
<dbReference type="PRINTS" id="PR00701">
    <property type="entry name" value="60KDINNERMP"/>
</dbReference>
<dbReference type="RefSeq" id="WP_345341251.1">
    <property type="nucleotide sequence ID" value="NZ_BAABLI010000017.1"/>
</dbReference>
<dbReference type="Gene3D" id="2.70.98.90">
    <property type="match status" value="1"/>
</dbReference>
<dbReference type="PRINTS" id="PR01900">
    <property type="entry name" value="YIDCPROTEIN"/>
</dbReference>
<keyword evidence="9 13" id="KW-0472">Membrane</keyword>
<evidence type="ECO:0000256" key="13">
    <source>
        <dbReference type="HAMAP-Rule" id="MF_01810"/>
    </source>
</evidence>
<keyword evidence="10 13" id="KW-0143">Chaperone</keyword>
<evidence type="ECO:0000313" key="17">
    <source>
        <dbReference type="EMBL" id="MFD2096174.1"/>
    </source>
</evidence>